<protein>
    <submittedName>
        <fullName evidence="1">Uncharacterized protein</fullName>
    </submittedName>
</protein>
<dbReference type="Proteomes" id="UP000663879">
    <property type="component" value="Unassembled WGS sequence"/>
</dbReference>
<gene>
    <name evidence="1" type="ORF">OXX778_LOCUS22368</name>
</gene>
<dbReference type="AlphaFoldDB" id="A0A814R5K2"/>
<accession>A0A814R5K2</accession>
<reference evidence="1" key="1">
    <citation type="submission" date="2021-02" db="EMBL/GenBank/DDBJ databases">
        <authorList>
            <person name="Nowell W R."/>
        </authorList>
    </citation>
    <scope>NUCLEOTIDE SEQUENCE</scope>
    <source>
        <strain evidence="1">Ploen Becks lab</strain>
    </source>
</reference>
<name>A0A814R5K2_9BILA</name>
<comment type="caution">
    <text evidence="1">The sequence shown here is derived from an EMBL/GenBank/DDBJ whole genome shotgun (WGS) entry which is preliminary data.</text>
</comment>
<feature type="non-terminal residue" evidence="1">
    <location>
        <position position="1"/>
    </location>
</feature>
<proteinExistence type="predicted"/>
<evidence type="ECO:0000313" key="1">
    <source>
        <dbReference type="EMBL" id="CAF1128542.1"/>
    </source>
</evidence>
<organism evidence="1 2">
    <name type="scientific">Brachionus calyciflorus</name>
    <dbReference type="NCBI Taxonomy" id="104777"/>
    <lineage>
        <taxon>Eukaryota</taxon>
        <taxon>Metazoa</taxon>
        <taxon>Spiralia</taxon>
        <taxon>Gnathifera</taxon>
        <taxon>Rotifera</taxon>
        <taxon>Eurotatoria</taxon>
        <taxon>Monogononta</taxon>
        <taxon>Pseudotrocha</taxon>
        <taxon>Ploima</taxon>
        <taxon>Brachionidae</taxon>
        <taxon>Brachionus</taxon>
    </lineage>
</organism>
<sequence>MEETFESPLSESSIDFIQNHDLNEKESDHESDLEQNNKIFYSALLILFYSSGLSQNSFKIVCDFLKIINETKLSVQVPSNLDQTFSKLNLYSKSDLFTKEWLCNKCQKVFDNIENKLRNLCPDCGLKLQIDYKLCIESQLRTIFIANKLETFVYSNQTNEFIRDINDGMIYQDILEKEKSNFFTFLLNTDGISLSEKSRLSIWPIFLTINELPIEKRFCLQNVIVAGLSVSFGKPNMDNLLGLIKNDLLKLEYGFSINIDGYQNYKFFLMAAVFDKPARAAVLNVINSYGYFGCIKCYQKGQRLMLTK</sequence>
<dbReference type="EMBL" id="CAJNOC010009405">
    <property type="protein sequence ID" value="CAF1128542.1"/>
    <property type="molecule type" value="Genomic_DNA"/>
</dbReference>
<keyword evidence="2" id="KW-1185">Reference proteome</keyword>
<dbReference type="OrthoDB" id="10010998at2759"/>
<evidence type="ECO:0000313" key="2">
    <source>
        <dbReference type="Proteomes" id="UP000663879"/>
    </source>
</evidence>